<evidence type="ECO:0000313" key="3">
    <source>
        <dbReference type="Proteomes" id="UP000001542"/>
    </source>
</evidence>
<dbReference type="AlphaFoldDB" id="A2DVJ8"/>
<name>A2DVJ8_TRIV3</name>
<keyword evidence="1" id="KW-0175">Coiled coil</keyword>
<dbReference type="InParanoid" id="A2DVJ8"/>
<dbReference type="KEGG" id="tva:4773543"/>
<evidence type="ECO:0000313" key="2">
    <source>
        <dbReference type="EMBL" id="EAY15540.1"/>
    </source>
</evidence>
<sequence>MGIFHKRKPEDAEYYAIKDQFRKITDYYKDLSSKLKEYILKMKRFTQIATKLAEDANCVFSTASVEVKQDSIKYVQFSRALDSQIFIHFIPELENIILAEFTKFENQVDTINEIHENRKKLERAYDSAKKDKKMKPEELEQIKDNLDETTAKFIKIAGNFIQTRPQNLDAAYSDFIMTHQKFIGNLHDTMEPFEALAPANFVNPEDNPFAK</sequence>
<dbReference type="Gene3D" id="1.20.1270.60">
    <property type="entry name" value="Arfaptin homology (AH) domain/BAR domain"/>
    <property type="match status" value="1"/>
</dbReference>
<dbReference type="SUPFAM" id="SSF103657">
    <property type="entry name" value="BAR/IMD domain-like"/>
    <property type="match status" value="1"/>
</dbReference>
<organism evidence="2 3">
    <name type="scientific">Trichomonas vaginalis (strain ATCC PRA-98 / G3)</name>
    <dbReference type="NCBI Taxonomy" id="412133"/>
    <lineage>
        <taxon>Eukaryota</taxon>
        <taxon>Metamonada</taxon>
        <taxon>Parabasalia</taxon>
        <taxon>Trichomonadida</taxon>
        <taxon>Trichomonadidae</taxon>
        <taxon>Trichomonas</taxon>
    </lineage>
</organism>
<reference evidence="2" key="1">
    <citation type="submission" date="2006-10" db="EMBL/GenBank/DDBJ databases">
        <authorList>
            <person name="Amadeo P."/>
            <person name="Zhao Q."/>
            <person name="Wortman J."/>
            <person name="Fraser-Liggett C."/>
            <person name="Carlton J."/>
        </authorList>
    </citation>
    <scope>NUCLEOTIDE SEQUENCE</scope>
    <source>
        <strain evidence="2">G3</strain>
    </source>
</reference>
<dbReference type="EMBL" id="DS113254">
    <property type="protein sequence ID" value="EAY15540.1"/>
    <property type="molecule type" value="Genomic_DNA"/>
</dbReference>
<keyword evidence="3" id="KW-1185">Reference proteome</keyword>
<dbReference type="RefSeq" id="XP_001327763.1">
    <property type="nucleotide sequence ID" value="XM_001327728.1"/>
</dbReference>
<accession>A2DVJ8</accession>
<dbReference type="InterPro" id="IPR027267">
    <property type="entry name" value="AH/BAR_dom_sf"/>
</dbReference>
<dbReference type="Proteomes" id="UP000001542">
    <property type="component" value="Unassembled WGS sequence"/>
</dbReference>
<gene>
    <name evidence="2" type="ORF">TVAG_495550</name>
</gene>
<dbReference type="VEuPathDB" id="TrichDB:TVAGG3_0275610"/>
<protein>
    <recommendedName>
        <fullName evidence="4">BAR domain-containing protein</fullName>
    </recommendedName>
</protein>
<feature type="coiled-coil region" evidence="1">
    <location>
        <begin position="104"/>
        <end position="131"/>
    </location>
</feature>
<evidence type="ECO:0008006" key="4">
    <source>
        <dbReference type="Google" id="ProtNLM"/>
    </source>
</evidence>
<evidence type="ECO:0000256" key="1">
    <source>
        <dbReference type="SAM" id="Coils"/>
    </source>
</evidence>
<dbReference type="VEuPathDB" id="TrichDB:TVAG_495550"/>
<dbReference type="SMR" id="A2DVJ8"/>
<reference evidence="2" key="2">
    <citation type="journal article" date="2007" name="Science">
        <title>Draft genome sequence of the sexually transmitted pathogen Trichomonas vaginalis.</title>
        <authorList>
            <person name="Carlton J.M."/>
            <person name="Hirt R.P."/>
            <person name="Silva J.C."/>
            <person name="Delcher A.L."/>
            <person name="Schatz M."/>
            <person name="Zhao Q."/>
            <person name="Wortman J.R."/>
            <person name="Bidwell S.L."/>
            <person name="Alsmark U.C.M."/>
            <person name="Besteiro S."/>
            <person name="Sicheritz-Ponten T."/>
            <person name="Noel C.J."/>
            <person name="Dacks J.B."/>
            <person name="Foster P.G."/>
            <person name="Simillion C."/>
            <person name="Van de Peer Y."/>
            <person name="Miranda-Saavedra D."/>
            <person name="Barton G.J."/>
            <person name="Westrop G.D."/>
            <person name="Mueller S."/>
            <person name="Dessi D."/>
            <person name="Fiori P.L."/>
            <person name="Ren Q."/>
            <person name="Paulsen I."/>
            <person name="Zhang H."/>
            <person name="Bastida-Corcuera F.D."/>
            <person name="Simoes-Barbosa A."/>
            <person name="Brown M.T."/>
            <person name="Hayes R.D."/>
            <person name="Mukherjee M."/>
            <person name="Okumura C.Y."/>
            <person name="Schneider R."/>
            <person name="Smith A.J."/>
            <person name="Vanacova S."/>
            <person name="Villalvazo M."/>
            <person name="Haas B.J."/>
            <person name="Pertea M."/>
            <person name="Feldblyum T.V."/>
            <person name="Utterback T.R."/>
            <person name="Shu C.L."/>
            <person name="Osoegawa K."/>
            <person name="de Jong P.J."/>
            <person name="Hrdy I."/>
            <person name="Horvathova L."/>
            <person name="Zubacova Z."/>
            <person name="Dolezal P."/>
            <person name="Malik S.B."/>
            <person name="Logsdon J.M. Jr."/>
            <person name="Henze K."/>
            <person name="Gupta A."/>
            <person name="Wang C.C."/>
            <person name="Dunne R.L."/>
            <person name="Upcroft J.A."/>
            <person name="Upcroft P."/>
            <person name="White O."/>
            <person name="Salzberg S.L."/>
            <person name="Tang P."/>
            <person name="Chiu C.-H."/>
            <person name="Lee Y.-S."/>
            <person name="Embley T.M."/>
            <person name="Coombs G.H."/>
            <person name="Mottram J.C."/>
            <person name="Tachezy J."/>
            <person name="Fraser-Liggett C.M."/>
            <person name="Johnson P.J."/>
        </authorList>
    </citation>
    <scope>NUCLEOTIDE SEQUENCE [LARGE SCALE GENOMIC DNA]</scope>
    <source>
        <strain evidence="2">G3</strain>
    </source>
</reference>
<proteinExistence type="predicted"/>